<dbReference type="AlphaFoldDB" id="A0AAV9XTA9"/>
<keyword evidence="2" id="KW-1185">Reference proteome</keyword>
<proteinExistence type="predicted"/>
<protein>
    <submittedName>
        <fullName evidence="1">Uncharacterized protein</fullName>
    </submittedName>
</protein>
<comment type="caution">
    <text evidence="1">The sequence shown here is derived from an EMBL/GenBank/DDBJ whole genome shotgun (WGS) entry which is preliminary data.</text>
</comment>
<organism evidence="1 2">
    <name type="scientific">Cryptosporidium xiaoi</name>
    <dbReference type="NCBI Taxonomy" id="659607"/>
    <lineage>
        <taxon>Eukaryota</taxon>
        <taxon>Sar</taxon>
        <taxon>Alveolata</taxon>
        <taxon>Apicomplexa</taxon>
        <taxon>Conoidasida</taxon>
        <taxon>Coccidia</taxon>
        <taxon>Eucoccidiorida</taxon>
        <taxon>Eimeriorina</taxon>
        <taxon>Cryptosporidiidae</taxon>
        <taxon>Cryptosporidium</taxon>
    </lineage>
</organism>
<dbReference type="EMBL" id="JAWDEY010000036">
    <property type="protein sequence ID" value="KAK6587932.1"/>
    <property type="molecule type" value="Genomic_DNA"/>
</dbReference>
<evidence type="ECO:0000313" key="1">
    <source>
        <dbReference type="EMBL" id="KAK6587932.1"/>
    </source>
</evidence>
<dbReference type="Proteomes" id="UP001311799">
    <property type="component" value="Unassembled WGS sequence"/>
</dbReference>
<evidence type="ECO:0000313" key="2">
    <source>
        <dbReference type="Proteomes" id="UP001311799"/>
    </source>
</evidence>
<name>A0AAV9XTA9_9CRYT</name>
<sequence>MRIAELIIKGRVYRVDIPTYDIFNLLSVNNPQYIIEQTKQMNPYDNYSISPMITCLLDIKYNNIKLIIPTPSVLSQYYQYSKFIPLCFGYDEFIFTKKSDWFGYNVYPNIYESIYKQGELLSKVSLIMSFIDKERKDITIFFGTKVDNNVIYNTVLFRQITPNMSLDEINREYTQGKFVNFKKKFIYGFKKVDWESRLMLKDTQTAGTYVKKIANSNSVGTNNNLDFDNYSD</sequence>
<accession>A0AAV9XTA9</accession>
<reference evidence="1 2" key="1">
    <citation type="submission" date="2023-10" db="EMBL/GenBank/DDBJ databases">
        <title>Comparative genomics analysis reveals potential genetic determinants of host preference in Cryptosporidium xiaoi.</title>
        <authorList>
            <person name="Xiao L."/>
            <person name="Li J."/>
        </authorList>
    </citation>
    <scope>NUCLEOTIDE SEQUENCE [LARGE SCALE GENOMIC DNA]</scope>
    <source>
        <strain evidence="1 2">52996</strain>
    </source>
</reference>
<gene>
    <name evidence="1" type="ORF">RS030_81190</name>
</gene>